<sequence>MNYLIGVDIGTTSTKSIAFDMDGNVLTKCNVEYPLYNPYPSWSEQNPEEIFRAVLDSIKDVVKENDINKNKLLGISFSSAMHSVIAMDKGGNPLTNCIIWADTRSNKYAEELKNSDIGQDIYMRTGTPIHPMSPLCKLCWLRDNSKDVFNNTNKFISIKEYVFYKLFNKYIVDYSIASATGIFDIYDLRWNKKALEYIGISEEKFSKPVPTTYIIKGLSNVYADYMKIPIETKFIVGASDGCLANLGANAIKDGDAAVTIGTSGAIRVASKKVKNDVSRRIFSYILTEEHYVLGGAVNNGGIIYRWFRDNFSSVEIGSAKQLNIDAYDILNLEALKVKPGADGLIFLPYLLGERAPYWDANSKGVFFGVNIKHRREHFLRAVLEGVMYGIYDVGKALEETTGSINTIYATGGFVRSELWVQILADIFNKKVVIAESYESSCLGAAILAMKAMNIINNIEEVEKLVPISKVFEPNIENHKIYAKNFEIYKKLYEKLKDEFTEISKLQDEGN</sequence>
<reference evidence="7 8" key="1">
    <citation type="submission" date="2016-10" db="EMBL/GenBank/DDBJ databases">
        <authorList>
            <person name="de Groot N.N."/>
        </authorList>
    </citation>
    <scope>NUCLEOTIDE SEQUENCE [LARGE SCALE GENOMIC DNA]</scope>
    <source>
        <strain evidence="7 8">DSM 12992</strain>
    </source>
</reference>
<dbReference type="OrthoDB" id="9805576at2"/>
<dbReference type="InterPro" id="IPR006002">
    <property type="entry name" value="Gluconate_kinase"/>
</dbReference>
<dbReference type="InterPro" id="IPR018484">
    <property type="entry name" value="FGGY_N"/>
</dbReference>
<dbReference type="PANTHER" id="PTHR43095">
    <property type="entry name" value="SUGAR KINASE"/>
    <property type="match status" value="1"/>
</dbReference>
<dbReference type="GO" id="GO:0046316">
    <property type="term" value="F:gluconokinase activity"/>
    <property type="evidence" value="ECO:0007669"/>
    <property type="project" value="InterPro"/>
</dbReference>
<gene>
    <name evidence="7" type="ORF">SAMN05421842_1565</name>
</gene>
<dbReference type="CDD" id="cd07770">
    <property type="entry name" value="ASKHA_NBD_FGGY_GntK"/>
    <property type="match status" value="1"/>
</dbReference>
<dbReference type="Gene3D" id="3.30.420.40">
    <property type="match status" value="2"/>
</dbReference>
<evidence type="ECO:0000256" key="3">
    <source>
        <dbReference type="ARBA" id="ARBA00022777"/>
    </source>
</evidence>
<dbReference type="PIRSF" id="PIRSF000538">
    <property type="entry name" value="GlpK"/>
    <property type="match status" value="1"/>
</dbReference>
<name>A0A1I1SNY2_9CLOT</name>
<dbReference type="InterPro" id="IPR000577">
    <property type="entry name" value="Carb_kinase_FGGY"/>
</dbReference>
<dbReference type="PANTHER" id="PTHR43095:SF2">
    <property type="entry name" value="GLUCONOKINASE"/>
    <property type="match status" value="1"/>
</dbReference>
<evidence type="ECO:0000256" key="1">
    <source>
        <dbReference type="ARBA" id="ARBA00009156"/>
    </source>
</evidence>
<dbReference type="Proteomes" id="UP000199263">
    <property type="component" value="Unassembled WGS sequence"/>
</dbReference>
<dbReference type="InterPro" id="IPR018483">
    <property type="entry name" value="Carb_kinase_FGGY_CS"/>
</dbReference>
<evidence type="ECO:0000259" key="6">
    <source>
        <dbReference type="Pfam" id="PF02782"/>
    </source>
</evidence>
<keyword evidence="3 4" id="KW-0418">Kinase</keyword>
<proteinExistence type="inferred from homology"/>
<evidence type="ECO:0000256" key="2">
    <source>
        <dbReference type="ARBA" id="ARBA00022679"/>
    </source>
</evidence>
<dbReference type="Pfam" id="PF02782">
    <property type="entry name" value="FGGY_C"/>
    <property type="match status" value="1"/>
</dbReference>
<evidence type="ECO:0000313" key="7">
    <source>
        <dbReference type="EMBL" id="SFD48071.1"/>
    </source>
</evidence>
<feature type="domain" description="Carbohydrate kinase FGGY C-terminal" evidence="6">
    <location>
        <begin position="256"/>
        <end position="452"/>
    </location>
</feature>
<keyword evidence="8" id="KW-1185">Reference proteome</keyword>
<keyword evidence="2 4" id="KW-0808">Transferase</keyword>
<organism evidence="7 8">
    <name type="scientific">Clostridium uliginosum</name>
    <dbReference type="NCBI Taxonomy" id="119641"/>
    <lineage>
        <taxon>Bacteria</taxon>
        <taxon>Bacillati</taxon>
        <taxon>Bacillota</taxon>
        <taxon>Clostridia</taxon>
        <taxon>Eubacteriales</taxon>
        <taxon>Clostridiaceae</taxon>
        <taxon>Clostridium</taxon>
    </lineage>
</organism>
<dbReference type="PROSITE" id="PS00933">
    <property type="entry name" value="FGGY_KINASES_1"/>
    <property type="match status" value="1"/>
</dbReference>
<dbReference type="AlphaFoldDB" id="A0A1I1SNY2"/>
<dbReference type="EMBL" id="FOMG01000056">
    <property type="protein sequence ID" value="SFD48071.1"/>
    <property type="molecule type" value="Genomic_DNA"/>
</dbReference>
<dbReference type="STRING" id="119641.SAMN05421842_1565"/>
<dbReference type="GO" id="GO:0019521">
    <property type="term" value="P:D-gluconate metabolic process"/>
    <property type="evidence" value="ECO:0007669"/>
    <property type="project" value="InterPro"/>
</dbReference>
<dbReference type="InterPro" id="IPR018485">
    <property type="entry name" value="FGGY_C"/>
</dbReference>
<dbReference type="InterPro" id="IPR050406">
    <property type="entry name" value="FGGY_Carb_Kinase"/>
</dbReference>
<dbReference type="RefSeq" id="WP_090094490.1">
    <property type="nucleotide sequence ID" value="NZ_FOMG01000056.1"/>
</dbReference>
<dbReference type="PROSITE" id="PS00445">
    <property type="entry name" value="FGGY_KINASES_2"/>
    <property type="match status" value="1"/>
</dbReference>
<feature type="domain" description="Carbohydrate kinase FGGY N-terminal" evidence="5">
    <location>
        <begin position="3"/>
        <end position="247"/>
    </location>
</feature>
<evidence type="ECO:0000259" key="5">
    <source>
        <dbReference type="Pfam" id="PF00370"/>
    </source>
</evidence>
<dbReference type="Pfam" id="PF00370">
    <property type="entry name" value="FGGY_N"/>
    <property type="match status" value="1"/>
</dbReference>
<accession>A0A1I1SNY2</accession>
<dbReference type="NCBIfam" id="TIGR01314">
    <property type="entry name" value="gntK_FGGY"/>
    <property type="match status" value="1"/>
</dbReference>
<dbReference type="SUPFAM" id="SSF53067">
    <property type="entry name" value="Actin-like ATPase domain"/>
    <property type="match status" value="2"/>
</dbReference>
<dbReference type="InterPro" id="IPR043129">
    <property type="entry name" value="ATPase_NBD"/>
</dbReference>
<comment type="similarity">
    <text evidence="1 4">Belongs to the FGGY kinase family.</text>
</comment>
<evidence type="ECO:0000313" key="8">
    <source>
        <dbReference type="Proteomes" id="UP000199263"/>
    </source>
</evidence>
<evidence type="ECO:0000256" key="4">
    <source>
        <dbReference type="RuleBase" id="RU003733"/>
    </source>
</evidence>
<protein>
    <submittedName>
        <fullName evidence="7">Gluconokinase</fullName>
    </submittedName>
</protein>